<dbReference type="PROSITE" id="PS51257">
    <property type="entry name" value="PROKAR_LIPOPROTEIN"/>
    <property type="match status" value="1"/>
</dbReference>
<gene>
    <name evidence="4" type="ORF">GU926_11435</name>
</gene>
<dbReference type="AlphaFoldDB" id="A0A6P1NWC4"/>
<dbReference type="KEGG" id="nib:GU926_11435"/>
<dbReference type="Pfam" id="PF13739">
    <property type="entry name" value="PdaC"/>
    <property type="match status" value="1"/>
</dbReference>
<sequence length="284" mass="31647">MKKYLSAFLMLLGGLAFSCQSLSNESGVAPEVSATAGAEEAGELTFISQRVNRPEKPCPQDSCAEVKLQYLVAKGEPAALRDSLNRYMQRYLLGLQLMNNPDASLTPREDAAVLVADQFMEQQAKFRKDFPDAAVRAGWYLTVSSKPLHQTDSLVSLQIKHEGYSGGAHGYAMTTLQTFDNTGHALKITELVTDTVQLRKLVEQEFRKVRKLPATSFRRQGFYTQRGRLPFPQNAALTLEGLLLYYNAYEVNAYAFGPTQLVLPYAQLQTLLKPAYLPREPGTR</sequence>
<accession>A0A6P1NWC4</accession>
<proteinExistence type="predicted"/>
<evidence type="ECO:0000259" key="3">
    <source>
        <dbReference type="Pfam" id="PF13739"/>
    </source>
</evidence>
<evidence type="ECO:0000313" key="4">
    <source>
        <dbReference type="EMBL" id="QHL88007.1"/>
    </source>
</evidence>
<feature type="signal peptide" evidence="1">
    <location>
        <begin position="1"/>
        <end position="18"/>
    </location>
</feature>
<dbReference type="InterPro" id="IPR025303">
    <property type="entry name" value="PdaC"/>
</dbReference>
<name>A0A6P1NWC4_9BACT</name>
<dbReference type="RefSeq" id="WP_160691955.1">
    <property type="nucleotide sequence ID" value="NZ_CP047897.1"/>
</dbReference>
<dbReference type="Pfam" id="PF11738">
    <property type="entry name" value="DUF3298"/>
    <property type="match status" value="1"/>
</dbReference>
<dbReference type="EMBL" id="CP047897">
    <property type="protein sequence ID" value="QHL88007.1"/>
    <property type="molecule type" value="Genomic_DNA"/>
</dbReference>
<protein>
    <submittedName>
        <fullName evidence="4">DUF4163 domain-containing protein</fullName>
    </submittedName>
</protein>
<dbReference type="InterPro" id="IPR037126">
    <property type="entry name" value="PdaC/RsiV-like_sf"/>
</dbReference>
<dbReference type="Proteomes" id="UP000464214">
    <property type="component" value="Chromosome"/>
</dbReference>
<evidence type="ECO:0000256" key="1">
    <source>
        <dbReference type="SAM" id="SignalP"/>
    </source>
</evidence>
<feature type="chain" id="PRO_5027034784" evidence="1">
    <location>
        <begin position="19"/>
        <end position="284"/>
    </location>
</feature>
<reference evidence="4 5" key="1">
    <citation type="submission" date="2020-01" db="EMBL/GenBank/DDBJ databases">
        <authorList>
            <person name="Kim M."/>
        </authorList>
    </citation>
    <scope>NUCLEOTIDE SEQUENCE [LARGE SCALE GENOMIC DNA]</scope>
    <source>
        <strain evidence="4 5">BT10</strain>
    </source>
</reference>
<keyword evidence="5" id="KW-1185">Reference proteome</keyword>
<evidence type="ECO:0000259" key="2">
    <source>
        <dbReference type="Pfam" id="PF11738"/>
    </source>
</evidence>
<dbReference type="Gene3D" id="3.30.565.40">
    <property type="entry name" value="Fervidobacterium nodosum Rt17-B1 like"/>
    <property type="match status" value="1"/>
</dbReference>
<keyword evidence="1" id="KW-0732">Signal</keyword>
<organism evidence="4 5">
    <name type="scientific">Nibribacter ruber</name>
    <dbReference type="NCBI Taxonomy" id="2698458"/>
    <lineage>
        <taxon>Bacteria</taxon>
        <taxon>Pseudomonadati</taxon>
        <taxon>Bacteroidota</taxon>
        <taxon>Cytophagia</taxon>
        <taxon>Cytophagales</taxon>
        <taxon>Hymenobacteraceae</taxon>
        <taxon>Nibribacter</taxon>
    </lineage>
</organism>
<dbReference type="InterPro" id="IPR021729">
    <property type="entry name" value="DUF3298"/>
</dbReference>
<evidence type="ECO:0000313" key="5">
    <source>
        <dbReference type="Proteomes" id="UP000464214"/>
    </source>
</evidence>
<dbReference type="Gene3D" id="3.90.640.20">
    <property type="entry name" value="Heat-shock cognate protein, ATPase"/>
    <property type="match status" value="1"/>
</dbReference>
<feature type="domain" description="DUF3298" evidence="2">
    <location>
        <begin position="197"/>
        <end position="265"/>
    </location>
</feature>
<feature type="domain" description="Deacetylase PdaC" evidence="3">
    <location>
        <begin position="61"/>
        <end position="170"/>
    </location>
</feature>